<dbReference type="EMBL" id="CAJVCH010301145">
    <property type="protein sequence ID" value="CAG7785684.1"/>
    <property type="molecule type" value="Genomic_DNA"/>
</dbReference>
<gene>
    <name evidence="1" type="ORF">AFUS01_LOCUS24295</name>
</gene>
<dbReference type="AlphaFoldDB" id="A0A8J2PGY3"/>
<name>A0A8J2PGY3_9HEXA</name>
<sequence length="144" mass="16336">MSSSEYTDKIQPGSGTNTAKRHYAIKSPKANIIISYTPRNGKYILPEATPLEFVTSFDDNRSLLKVISVGDLKKYRIRRSLPPRCCCCSVSWLWSTYVYLYQFPSIRQNMRHANTLCSALNTAGNSSDFRPPHNTLLVPEREAT</sequence>
<dbReference type="Proteomes" id="UP000708208">
    <property type="component" value="Unassembled WGS sequence"/>
</dbReference>
<comment type="caution">
    <text evidence="1">The sequence shown here is derived from an EMBL/GenBank/DDBJ whole genome shotgun (WGS) entry which is preliminary data.</text>
</comment>
<keyword evidence="2" id="KW-1185">Reference proteome</keyword>
<organism evidence="1 2">
    <name type="scientific">Allacma fusca</name>
    <dbReference type="NCBI Taxonomy" id="39272"/>
    <lineage>
        <taxon>Eukaryota</taxon>
        <taxon>Metazoa</taxon>
        <taxon>Ecdysozoa</taxon>
        <taxon>Arthropoda</taxon>
        <taxon>Hexapoda</taxon>
        <taxon>Collembola</taxon>
        <taxon>Symphypleona</taxon>
        <taxon>Sminthuridae</taxon>
        <taxon>Allacma</taxon>
    </lineage>
</organism>
<evidence type="ECO:0000313" key="2">
    <source>
        <dbReference type="Proteomes" id="UP000708208"/>
    </source>
</evidence>
<protein>
    <submittedName>
        <fullName evidence="1">Uncharacterized protein</fullName>
    </submittedName>
</protein>
<evidence type="ECO:0000313" key="1">
    <source>
        <dbReference type="EMBL" id="CAG7785684.1"/>
    </source>
</evidence>
<proteinExistence type="predicted"/>
<accession>A0A8J2PGY3</accession>
<reference evidence="1" key="1">
    <citation type="submission" date="2021-06" db="EMBL/GenBank/DDBJ databases">
        <authorList>
            <person name="Hodson N. C."/>
            <person name="Mongue J. A."/>
            <person name="Jaron S. K."/>
        </authorList>
    </citation>
    <scope>NUCLEOTIDE SEQUENCE</scope>
</reference>